<reference evidence="2 3" key="1">
    <citation type="submission" date="2019-10" db="EMBL/GenBank/DDBJ databases">
        <authorList>
            <person name="Palmer J.M."/>
        </authorList>
    </citation>
    <scope>NUCLEOTIDE SEQUENCE [LARGE SCALE GENOMIC DNA]</scope>
    <source>
        <strain evidence="2 3">TWF506</strain>
    </source>
</reference>
<dbReference type="Proteomes" id="UP001307849">
    <property type="component" value="Unassembled WGS sequence"/>
</dbReference>
<evidence type="ECO:0000313" key="2">
    <source>
        <dbReference type="EMBL" id="KAK6520843.1"/>
    </source>
</evidence>
<keyword evidence="3" id="KW-1185">Reference proteome</keyword>
<evidence type="ECO:0000256" key="1">
    <source>
        <dbReference type="SAM" id="Coils"/>
    </source>
</evidence>
<evidence type="ECO:0000313" key="3">
    <source>
        <dbReference type="Proteomes" id="UP001307849"/>
    </source>
</evidence>
<accession>A0AAN8NM59</accession>
<protein>
    <submittedName>
        <fullName evidence="2">Uncharacterized protein</fullName>
    </submittedName>
</protein>
<sequence length="353" mass="41565">MAHSKLHYEHECVPCEWLFSSAIELQNHIVLHHASLTCLTCNNKLFHGTEAFKGHYPFRLHQFNCGKCGVGLNGEDPQSILKAFSHLRSCQSILDRHCGKVFEDREVYYEHCRTDQAHIRVADAQEREENLRRRKEWEERQALRNESEFEKQSGWKCYQAQMARERFEYNALQQKDYPPFESEKVAIESDNEEGNTPAAIVDESPVADNKFFESQGNQVELYGSDQGSESFEYPTDWTDHATLSEEEQMSLKERMVRKNRRIKRAIKAAAKIEEEKRLKEEKKLAREKAAEAARLEARMKLSPEELKALEERERKRGEEIEANKEKIRAWVRERAEARREYQRLKYQSHNADD</sequence>
<feature type="coiled-coil region" evidence="1">
    <location>
        <begin position="255"/>
        <end position="347"/>
    </location>
</feature>
<dbReference type="EMBL" id="JAVHJM010000001">
    <property type="protein sequence ID" value="KAK6520843.1"/>
    <property type="molecule type" value="Genomic_DNA"/>
</dbReference>
<proteinExistence type="predicted"/>
<comment type="caution">
    <text evidence="2">The sequence shown here is derived from an EMBL/GenBank/DDBJ whole genome shotgun (WGS) entry which is preliminary data.</text>
</comment>
<name>A0AAN8NM59_9PEZI</name>
<dbReference type="AlphaFoldDB" id="A0AAN8NM59"/>
<keyword evidence="1" id="KW-0175">Coiled coil</keyword>
<gene>
    <name evidence="2" type="ORF">TWF506_001086</name>
</gene>
<organism evidence="2 3">
    <name type="scientific">Arthrobotrys conoides</name>
    <dbReference type="NCBI Taxonomy" id="74498"/>
    <lineage>
        <taxon>Eukaryota</taxon>
        <taxon>Fungi</taxon>
        <taxon>Dikarya</taxon>
        <taxon>Ascomycota</taxon>
        <taxon>Pezizomycotina</taxon>
        <taxon>Orbiliomycetes</taxon>
        <taxon>Orbiliales</taxon>
        <taxon>Orbiliaceae</taxon>
        <taxon>Arthrobotrys</taxon>
    </lineage>
</organism>